<dbReference type="Pfam" id="PF19747">
    <property type="entry name" value="DUF6234"/>
    <property type="match status" value="1"/>
</dbReference>
<dbReference type="InterPro" id="IPR046201">
    <property type="entry name" value="DUF6234"/>
</dbReference>
<reference evidence="3 4" key="1">
    <citation type="submission" date="2023-10" db="EMBL/GenBank/DDBJ databases">
        <title>Characterization of rhizosphere-enriched actinobacteria from wheat plants lab-grown on chernevaya soil.</title>
        <authorList>
            <person name="Tikhonova E.N."/>
            <person name="Konopkin A."/>
            <person name="Kravchenko I.K."/>
        </authorList>
    </citation>
    <scope>NUCLEOTIDE SEQUENCE [LARGE SCALE GENOMIC DNA]</scope>
    <source>
        <strain evidence="3 4">RR29</strain>
    </source>
</reference>
<proteinExistence type="predicted"/>
<organism evidence="3 4">
    <name type="scientific">Streptomyces prunicolor</name>
    <dbReference type="NCBI Taxonomy" id="67348"/>
    <lineage>
        <taxon>Bacteria</taxon>
        <taxon>Bacillati</taxon>
        <taxon>Actinomycetota</taxon>
        <taxon>Actinomycetes</taxon>
        <taxon>Kitasatosporales</taxon>
        <taxon>Streptomycetaceae</taxon>
        <taxon>Streptomyces</taxon>
    </lineage>
</organism>
<keyword evidence="1" id="KW-0472">Membrane</keyword>
<name>A0ABU4FAM2_9ACTN</name>
<accession>A0ABU4FAM2</accession>
<sequence length="143" mass="15610">MTQALPERPPLRSRRPWSSRTSTASDVVAAIFLFISEAVVLAWIIFSYGMESWAAQGDPDEIDTAALAGIARMEIFLYVVLALTVLAALSRAPWTLVSHLLFALLLGALLTGSQQDYDRAHPDPTPTPTVHYTPCLSGSEKCH</sequence>
<dbReference type="EMBL" id="JAWMAJ010000038">
    <property type="protein sequence ID" value="MDV7217041.1"/>
    <property type="molecule type" value="Genomic_DNA"/>
</dbReference>
<comment type="caution">
    <text evidence="3">The sequence shown here is derived from an EMBL/GenBank/DDBJ whole genome shotgun (WGS) entry which is preliminary data.</text>
</comment>
<feature type="transmembrane region" description="Helical" evidence="1">
    <location>
        <begin position="96"/>
        <end position="113"/>
    </location>
</feature>
<feature type="domain" description="DUF6234" evidence="2">
    <location>
        <begin position="20"/>
        <end position="142"/>
    </location>
</feature>
<evidence type="ECO:0000313" key="3">
    <source>
        <dbReference type="EMBL" id="MDV7217041.1"/>
    </source>
</evidence>
<feature type="transmembrane region" description="Helical" evidence="1">
    <location>
        <begin position="66"/>
        <end position="89"/>
    </location>
</feature>
<dbReference type="RefSeq" id="WP_317771475.1">
    <property type="nucleotide sequence ID" value="NZ_JAWMAJ010000038.1"/>
</dbReference>
<dbReference type="Proteomes" id="UP001187346">
    <property type="component" value="Unassembled WGS sequence"/>
</dbReference>
<feature type="transmembrane region" description="Helical" evidence="1">
    <location>
        <begin position="21"/>
        <end position="46"/>
    </location>
</feature>
<gene>
    <name evidence="3" type="ORF">R5A26_13905</name>
</gene>
<keyword evidence="4" id="KW-1185">Reference proteome</keyword>
<evidence type="ECO:0000259" key="2">
    <source>
        <dbReference type="Pfam" id="PF19747"/>
    </source>
</evidence>
<evidence type="ECO:0000313" key="4">
    <source>
        <dbReference type="Proteomes" id="UP001187346"/>
    </source>
</evidence>
<protein>
    <submittedName>
        <fullName evidence="3">DUF6234 family protein</fullName>
    </submittedName>
</protein>
<evidence type="ECO:0000256" key="1">
    <source>
        <dbReference type="SAM" id="Phobius"/>
    </source>
</evidence>
<keyword evidence="1" id="KW-1133">Transmembrane helix</keyword>
<keyword evidence="1" id="KW-0812">Transmembrane</keyword>